<dbReference type="KEGG" id="vff:VITFI_CDS1852"/>
<name>A0A221KFN3_VITFI</name>
<dbReference type="Proteomes" id="UP000199729">
    <property type="component" value="Chromosome"/>
</dbReference>
<proteinExistence type="inferred from homology"/>
<dbReference type="GO" id="GO:0016151">
    <property type="term" value="F:nickel cation binding"/>
    <property type="evidence" value="ECO:0007669"/>
    <property type="project" value="UniProtKB-UniRule"/>
</dbReference>
<dbReference type="PANTHER" id="PTHR34535">
    <property type="entry name" value="HYDROGENASE MATURATION FACTOR HYPA"/>
    <property type="match status" value="1"/>
</dbReference>
<keyword evidence="3 5" id="KW-0479">Metal-binding</keyword>
<organism evidence="6 7">
    <name type="scientific">Vitreoscilla filiformis</name>
    <dbReference type="NCBI Taxonomy" id="63"/>
    <lineage>
        <taxon>Bacteria</taxon>
        <taxon>Pseudomonadati</taxon>
        <taxon>Pseudomonadota</taxon>
        <taxon>Betaproteobacteria</taxon>
        <taxon>Neisseriales</taxon>
        <taxon>Neisseriaceae</taxon>
        <taxon>Vitreoscilla</taxon>
    </lineage>
</organism>
<evidence type="ECO:0000256" key="2">
    <source>
        <dbReference type="ARBA" id="ARBA00022596"/>
    </source>
</evidence>
<accession>A0A221KFN3</accession>
<gene>
    <name evidence="5" type="primary">hypA</name>
    <name evidence="6" type="ORF">VITFI_CDS1852</name>
</gene>
<evidence type="ECO:0000256" key="4">
    <source>
        <dbReference type="ARBA" id="ARBA00022833"/>
    </source>
</evidence>
<comment type="function">
    <text evidence="5">Involved in the maturation of [NiFe] hydrogenases. Required for nickel insertion into the metal center of the hydrogenase.</text>
</comment>
<feature type="binding site" evidence="5">
    <location>
        <position position="73"/>
    </location>
    <ligand>
        <name>Zn(2+)</name>
        <dbReference type="ChEBI" id="CHEBI:29105"/>
    </ligand>
</feature>
<dbReference type="Gene3D" id="3.30.2320.80">
    <property type="match status" value="1"/>
</dbReference>
<dbReference type="PROSITE" id="PS01249">
    <property type="entry name" value="HYPA"/>
    <property type="match status" value="1"/>
</dbReference>
<protein>
    <recommendedName>
        <fullName evidence="5">Hydrogenase maturation factor HypA</fullName>
    </recommendedName>
</protein>
<sequence>MHELSLAGGILRVVEDAAERERFTRVSLLRLEAGALSGVDVHALRFALESMVHDTCLQGARIEIDEPPGQAWCMKCALSVPIVSRTDACPHCGGYQLQPTGGTELRVTELLVHDDPVAPAT</sequence>
<dbReference type="GO" id="GO:0051604">
    <property type="term" value="P:protein maturation"/>
    <property type="evidence" value="ECO:0007669"/>
    <property type="project" value="InterPro"/>
</dbReference>
<comment type="similarity">
    <text evidence="1 5">Belongs to the HypA/HybF family.</text>
</comment>
<dbReference type="HAMAP" id="MF_00213">
    <property type="entry name" value="HypA_HybF"/>
    <property type="match status" value="1"/>
</dbReference>
<feature type="binding site" evidence="5">
    <location>
        <position position="89"/>
    </location>
    <ligand>
        <name>Zn(2+)</name>
        <dbReference type="ChEBI" id="CHEBI:29105"/>
    </ligand>
</feature>
<dbReference type="PANTHER" id="PTHR34535:SF3">
    <property type="entry name" value="HYDROGENASE MATURATION FACTOR HYPA"/>
    <property type="match status" value="1"/>
</dbReference>
<dbReference type="GO" id="GO:0008270">
    <property type="term" value="F:zinc ion binding"/>
    <property type="evidence" value="ECO:0007669"/>
    <property type="project" value="UniProtKB-UniRule"/>
</dbReference>
<dbReference type="OrthoDB" id="288014at2"/>
<evidence type="ECO:0000313" key="7">
    <source>
        <dbReference type="Proteomes" id="UP000199729"/>
    </source>
</evidence>
<dbReference type="InterPro" id="IPR020538">
    <property type="entry name" value="Hydgase_Ni_incorp_HypA/HybF_CS"/>
</dbReference>
<feature type="binding site" evidence="5">
    <location>
        <position position="2"/>
    </location>
    <ligand>
        <name>Ni(2+)</name>
        <dbReference type="ChEBI" id="CHEBI:49786"/>
    </ligand>
</feature>
<feature type="binding site" evidence="5">
    <location>
        <position position="76"/>
    </location>
    <ligand>
        <name>Zn(2+)</name>
        <dbReference type="ChEBI" id="CHEBI:29105"/>
    </ligand>
</feature>
<dbReference type="RefSeq" id="WP_089416698.1">
    <property type="nucleotide sequence ID" value="NZ_CP022423.1"/>
</dbReference>
<dbReference type="EMBL" id="CP022423">
    <property type="protein sequence ID" value="ASM77630.1"/>
    <property type="molecule type" value="Genomic_DNA"/>
</dbReference>
<dbReference type="InterPro" id="IPR000688">
    <property type="entry name" value="HypA/HybF"/>
</dbReference>
<evidence type="ECO:0000313" key="6">
    <source>
        <dbReference type="EMBL" id="ASM77630.1"/>
    </source>
</evidence>
<dbReference type="AlphaFoldDB" id="A0A221KFN3"/>
<evidence type="ECO:0000256" key="1">
    <source>
        <dbReference type="ARBA" id="ARBA00010748"/>
    </source>
</evidence>
<dbReference type="Pfam" id="PF01155">
    <property type="entry name" value="HypA"/>
    <property type="match status" value="1"/>
</dbReference>
<evidence type="ECO:0000256" key="3">
    <source>
        <dbReference type="ARBA" id="ARBA00022723"/>
    </source>
</evidence>
<keyword evidence="4 5" id="KW-0862">Zinc</keyword>
<evidence type="ECO:0000256" key="5">
    <source>
        <dbReference type="HAMAP-Rule" id="MF_00213"/>
    </source>
</evidence>
<reference evidence="6 7" key="1">
    <citation type="submission" date="2017-07" db="EMBL/GenBank/DDBJ databases">
        <title>Complete Genome Sequence of the cosmetic ferment Vitreoscilla filiformis (ATCC15551).</title>
        <authorList>
            <person name="Contreras S."/>
            <person name="Sagory-Zalkind P."/>
            <person name="Blanquart H."/>
            <person name="Iltis A."/>
            <person name="Morand S.C."/>
        </authorList>
    </citation>
    <scope>NUCLEOTIDE SEQUENCE [LARGE SCALE GENOMIC DNA]</scope>
    <source>
        <strain evidence="6 7">ATCC 15551</strain>
    </source>
</reference>
<feature type="binding site" evidence="5">
    <location>
        <position position="92"/>
    </location>
    <ligand>
        <name>Zn(2+)</name>
        <dbReference type="ChEBI" id="CHEBI:29105"/>
    </ligand>
</feature>
<dbReference type="PIRSF" id="PIRSF004761">
    <property type="entry name" value="Hydrgn_mat_HypA"/>
    <property type="match status" value="1"/>
</dbReference>
<keyword evidence="2 5" id="KW-0533">Nickel</keyword>
<keyword evidence="7" id="KW-1185">Reference proteome</keyword>